<dbReference type="AlphaFoldDB" id="A0AAN7LQW2"/>
<evidence type="ECO:0000256" key="1">
    <source>
        <dbReference type="ARBA" id="ARBA00004167"/>
    </source>
</evidence>
<sequence length="231" mass="25335">MSAHTMEPKDCGHHDEERRALRRRIFIFILGLLVLILLIIFIVFLILRPSKPSFVLRDTTVYEFNATLSSLLPVATASPTPGFLSSNLQVTVSSRNPNGRIGIYYYQLDASASYRGQQVTLPVLLPESYQGHKEVTDWSPFLIGRSVPVSPYLGDALSQDLNAGMVLLNVKIDGRVKWKVGTWTSGPYHLHVNCPALLMLKASGSGAAASAVARTGLSMKTQLAQHCTVDV</sequence>
<dbReference type="Pfam" id="PF03168">
    <property type="entry name" value="LEA_2"/>
    <property type="match status" value="1"/>
</dbReference>
<dbReference type="InterPro" id="IPR004864">
    <property type="entry name" value="LEA_2"/>
</dbReference>
<dbReference type="EMBL" id="JAXQNO010000009">
    <property type="protein sequence ID" value="KAK4790841.1"/>
    <property type="molecule type" value="Genomic_DNA"/>
</dbReference>
<protein>
    <recommendedName>
        <fullName evidence="6">Late embryogenesis abundant protein LEA-2 subgroup domain-containing protein</fullName>
    </recommendedName>
</protein>
<evidence type="ECO:0000256" key="2">
    <source>
        <dbReference type="ARBA" id="ARBA00022692"/>
    </source>
</evidence>
<feature type="transmembrane region" description="Helical" evidence="5">
    <location>
        <begin position="25"/>
        <end position="47"/>
    </location>
</feature>
<evidence type="ECO:0000313" key="8">
    <source>
        <dbReference type="Proteomes" id="UP001346149"/>
    </source>
</evidence>
<accession>A0AAN7LQW2</accession>
<evidence type="ECO:0000259" key="6">
    <source>
        <dbReference type="Pfam" id="PF03168"/>
    </source>
</evidence>
<name>A0AAN7LQW2_TRANT</name>
<keyword evidence="2 5" id="KW-0812">Transmembrane</keyword>
<dbReference type="PANTHER" id="PTHR31415:SF166">
    <property type="entry name" value="LATE EMBRYOGENESIS ABUNDANT (LEA) HYDROXYPROLINE-RICH GLYCOPROTEIN FAMILY"/>
    <property type="match status" value="1"/>
</dbReference>
<dbReference type="Proteomes" id="UP001346149">
    <property type="component" value="Unassembled WGS sequence"/>
</dbReference>
<organism evidence="7 8">
    <name type="scientific">Trapa natans</name>
    <name type="common">Water chestnut</name>
    <dbReference type="NCBI Taxonomy" id="22666"/>
    <lineage>
        <taxon>Eukaryota</taxon>
        <taxon>Viridiplantae</taxon>
        <taxon>Streptophyta</taxon>
        <taxon>Embryophyta</taxon>
        <taxon>Tracheophyta</taxon>
        <taxon>Spermatophyta</taxon>
        <taxon>Magnoliopsida</taxon>
        <taxon>eudicotyledons</taxon>
        <taxon>Gunneridae</taxon>
        <taxon>Pentapetalae</taxon>
        <taxon>rosids</taxon>
        <taxon>malvids</taxon>
        <taxon>Myrtales</taxon>
        <taxon>Lythraceae</taxon>
        <taxon>Trapa</taxon>
    </lineage>
</organism>
<dbReference type="PANTHER" id="PTHR31415">
    <property type="entry name" value="OS05G0367900 PROTEIN"/>
    <property type="match status" value="1"/>
</dbReference>
<comment type="caution">
    <text evidence="7">The sequence shown here is derived from an EMBL/GenBank/DDBJ whole genome shotgun (WGS) entry which is preliminary data.</text>
</comment>
<dbReference type="InterPro" id="IPR044839">
    <property type="entry name" value="NDR1-like"/>
</dbReference>
<dbReference type="GO" id="GO:0098542">
    <property type="term" value="P:defense response to other organism"/>
    <property type="evidence" value="ECO:0007669"/>
    <property type="project" value="InterPro"/>
</dbReference>
<proteinExistence type="predicted"/>
<comment type="subcellular location">
    <subcellularLocation>
        <location evidence="1">Membrane</location>
        <topology evidence="1">Single-pass membrane protein</topology>
    </subcellularLocation>
</comment>
<keyword evidence="4 5" id="KW-0472">Membrane</keyword>
<gene>
    <name evidence="7" type="ORF">SAY86_031254</name>
</gene>
<dbReference type="GO" id="GO:0005886">
    <property type="term" value="C:plasma membrane"/>
    <property type="evidence" value="ECO:0007669"/>
    <property type="project" value="TreeGrafter"/>
</dbReference>
<evidence type="ECO:0000256" key="3">
    <source>
        <dbReference type="ARBA" id="ARBA00022989"/>
    </source>
</evidence>
<evidence type="ECO:0000313" key="7">
    <source>
        <dbReference type="EMBL" id="KAK4790841.1"/>
    </source>
</evidence>
<feature type="domain" description="Late embryogenesis abundant protein LEA-2 subgroup" evidence="6">
    <location>
        <begin position="91"/>
        <end position="194"/>
    </location>
</feature>
<keyword evidence="3 5" id="KW-1133">Transmembrane helix</keyword>
<evidence type="ECO:0000256" key="4">
    <source>
        <dbReference type="ARBA" id="ARBA00023136"/>
    </source>
</evidence>
<reference evidence="7 8" key="1">
    <citation type="journal article" date="2023" name="Hortic Res">
        <title>Pangenome of water caltrop reveals structural variations and asymmetric subgenome divergence after allopolyploidization.</title>
        <authorList>
            <person name="Zhang X."/>
            <person name="Chen Y."/>
            <person name="Wang L."/>
            <person name="Yuan Y."/>
            <person name="Fang M."/>
            <person name="Shi L."/>
            <person name="Lu R."/>
            <person name="Comes H.P."/>
            <person name="Ma Y."/>
            <person name="Chen Y."/>
            <person name="Huang G."/>
            <person name="Zhou Y."/>
            <person name="Zheng Z."/>
            <person name="Qiu Y."/>
        </authorList>
    </citation>
    <scope>NUCLEOTIDE SEQUENCE [LARGE SCALE GENOMIC DNA]</scope>
    <source>
        <strain evidence="7">F231</strain>
    </source>
</reference>
<evidence type="ECO:0000256" key="5">
    <source>
        <dbReference type="SAM" id="Phobius"/>
    </source>
</evidence>
<dbReference type="GO" id="GO:0009506">
    <property type="term" value="C:plasmodesma"/>
    <property type="evidence" value="ECO:0007669"/>
    <property type="project" value="TreeGrafter"/>
</dbReference>
<keyword evidence="8" id="KW-1185">Reference proteome</keyword>